<evidence type="ECO:0000256" key="5">
    <source>
        <dbReference type="ARBA" id="ARBA00022723"/>
    </source>
</evidence>
<keyword evidence="4 9" id="KW-0349">Heme</keyword>
<dbReference type="InterPro" id="IPR002401">
    <property type="entry name" value="Cyt_P450_E_grp-I"/>
</dbReference>
<dbReference type="CDD" id="cd11065">
    <property type="entry name" value="CYP64-like"/>
    <property type="match status" value="1"/>
</dbReference>
<keyword evidence="5 9" id="KW-0479">Metal-binding</keyword>
<evidence type="ECO:0000256" key="8">
    <source>
        <dbReference type="ARBA" id="ARBA00023033"/>
    </source>
</evidence>
<dbReference type="GO" id="GO:0004497">
    <property type="term" value="F:monooxygenase activity"/>
    <property type="evidence" value="ECO:0007669"/>
    <property type="project" value="UniProtKB-KW"/>
</dbReference>
<evidence type="ECO:0000256" key="6">
    <source>
        <dbReference type="ARBA" id="ARBA00023002"/>
    </source>
</evidence>
<evidence type="ECO:0000313" key="10">
    <source>
        <dbReference type="EMBL" id="KAJ7362419.1"/>
    </source>
</evidence>
<keyword evidence="6" id="KW-0560">Oxidoreductase</keyword>
<name>A0AAD7AMT1_9AGAR</name>
<dbReference type="Pfam" id="PF00067">
    <property type="entry name" value="p450"/>
    <property type="match status" value="1"/>
</dbReference>
<gene>
    <name evidence="10" type="ORF">DFH08DRAFT_1024582</name>
</gene>
<dbReference type="PANTHER" id="PTHR46300">
    <property type="entry name" value="P450, PUTATIVE (EUROFUNG)-RELATED-RELATED"/>
    <property type="match status" value="1"/>
</dbReference>
<organism evidence="10 11">
    <name type="scientific">Mycena albidolilacea</name>
    <dbReference type="NCBI Taxonomy" id="1033008"/>
    <lineage>
        <taxon>Eukaryota</taxon>
        <taxon>Fungi</taxon>
        <taxon>Dikarya</taxon>
        <taxon>Basidiomycota</taxon>
        <taxon>Agaricomycotina</taxon>
        <taxon>Agaricomycetes</taxon>
        <taxon>Agaricomycetidae</taxon>
        <taxon>Agaricales</taxon>
        <taxon>Marasmiineae</taxon>
        <taxon>Mycenaceae</taxon>
        <taxon>Mycena</taxon>
    </lineage>
</organism>
<dbReference type="InterPro" id="IPR036396">
    <property type="entry name" value="Cyt_P450_sf"/>
</dbReference>
<dbReference type="PRINTS" id="PR00463">
    <property type="entry name" value="EP450I"/>
</dbReference>
<evidence type="ECO:0000256" key="7">
    <source>
        <dbReference type="ARBA" id="ARBA00023004"/>
    </source>
</evidence>
<feature type="binding site" description="axial binding residue" evidence="9">
    <location>
        <position position="448"/>
    </location>
    <ligand>
        <name>heme</name>
        <dbReference type="ChEBI" id="CHEBI:30413"/>
    </ligand>
    <ligandPart>
        <name>Fe</name>
        <dbReference type="ChEBI" id="CHEBI:18248"/>
    </ligandPart>
</feature>
<dbReference type="Gene3D" id="1.10.630.10">
    <property type="entry name" value="Cytochrome P450"/>
    <property type="match status" value="1"/>
</dbReference>
<reference evidence="10" key="1">
    <citation type="submission" date="2023-03" db="EMBL/GenBank/DDBJ databases">
        <title>Massive genome expansion in bonnet fungi (Mycena s.s.) driven by repeated elements and novel gene families across ecological guilds.</title>
        <authorList>
            <consortium name="Lawrence Berkeley National Laboratory"/>
            <person name="Harder C.B."/>
            <person name="Miyauchi S."/>
            <person name="Viragh M."/>
            <person name="Kuo A."/>
            <person name="Thoen E."/>
            <person name="Andreopoulos B."/>
            <person name="Lu D."/>
            <person name="Skrede I."/>
            <person name="Drula E."/>
            <person name="Henrissat B."/>
            <person name="Morin E."/>
            <person name="Kohler A."/>
            <person name="Barry K."/>
            <person name="LaButti K."/>
            <person name="Morin E."/>
            <person name="Salamov A."/>
            <person name="Lipzen A."/>
            <person name="Mereny Z."/>
            <person name="Hegedus B."/>
            <person name="Baldrian P."/>
            <person name="Stursova M."/>
            <person name="Weitz H."/>
            <person name="Taylor A."/>
            <person name="Grigoriev I.V."/>
            <person name="Nagy L.G."/>
            <person name="Martin F."/>
            <person name="Kauserud H."/>
        </authorList>
    </citation>
    <scope>NUCLEOTIDE SEQUENCE</scope>
    <source>
        <strain evidence="10">CBHHK002</strain>
    </source>
</reference>
<evidence type="ECO:0000256" key="4">
    <source>
        <dbReference type="ARBA" id="ARBA00022617"/>
    </source>
</evidence>
<dbReference type="EMBL" id="JARIHO010000004">
    <property type="protein sequence ID" value="KAJ7362419.1"/>
    <property type="molecule type" value="Genomic_DNA"/>
</dbReference>
<dbReference type="InterPro" id="IPR050364">
    <property type="entry name" value="Cytochrome_P450_fung"/>
</dbReference>
<comment type="pathway">
    <text evidence="2">Secondary metabolite biosynthesis.</text>
</comment>
<proteinExistence type="inferred from homology"/>
<evidence type="ECO:0000256" key="9">
    <source>
        <dbReference type="PIRSR" id="PIRSR602401-1"/>
    </source>
</evidence>
<dbReference type="Proteomes" id="UP001218218">
    <property type="component" value="Unassembled WGS sequence"/>
</dbReference>
<keyword evidence="11" id="KW-1185">Reference proteome</keyword>
<comment type="caution">
    <text evidence="10">The sequence shown here is derived from an EMBL/GenBank/DDBJ whole genome shotgun (WGS) entry which is preliminary data.</text>
</comment>
<keyword evidence="7 9" id="KW-0408">Iron</keyword>
<keyword evidence="8" id="KW-0503">Monooxygenase</keyword>
<dbReference type="GO" id="GO:0005506">
    <property type="term" value="F:iron ion binding"/>
    <property type="evidence" value="ECO:0007669"/>
    <property type="project" value="InterPro"/>
</dbReference>
<evidence type="ECO:0000256" key="3">
    <source>
        <dbReference type="ARBA" id="ARBA00010617"/>
    </source>
</evidence>
<sequence length="522" mass="59326">MGILLVSAASLISVIVIYSINWRSKSPRVPGPLPHPFVGHTFQVPTIKSWKYFEKLWHQYGSIVKVTLAGDDMIILSNPSDAEELASTHHWIKLARRARNYSSRRPLIYAGKYESNNLRLSLLPYGDMLKRQRAAFHQMLQPRAIGGYEEMQHLESLRLLVDLVKAPAMYYNHVQRFPASLIFNLTFGRPLNDDGKDLNTAIEIFIGFVKDITPGAHLVDTFPMLDLLPDLLSPWRAEAKLKHEREFELYSRLSLEVKAKMEKDPEMECFAARLWEQQKKLNIPDEELFYIAGSAFVAGTDTSSLTLLWFLMAMALYPATMQKAQKEIDSVFNSDTLPNFSGIPNLPYCAALIKEVLRWGPAAPLSLPHYTTADDEYQGYTIRKGTMVISSIWNMHHNENEFPNSYTFDPDRWLSKEPGAGDTAESLGQGHYGFGFGRCVVQDYWRKCPGHHLATKSTWIAVVRVLWAFNIEPRKDISGKPMKIDPEDCTSGLTSRPREFPVNFVPRSAAHVETIMSTEELA</sequence>
<protein>
    <submittedName>
        <fullName evidence="10">Cytochrome P450</fullName>
    </submittedName>
</protein>
<dbReference type="GO" id="GO:0016705">
    <property type="term" value="F:oxidoreductase activity, acting on paired donors, with incorporation or reduction of molecular oxygen"/>
    <property type="evidence" value="ECO:0007669"/>
    <property type="project" value="InterPro"/>
</dbReference>
<dbReference type="PRINTS" id="PR00385">
    <property type="entry name" value="P450"/>
</dbReference>
<accession>A0AAD7AMT1</accession>
<dbReference type="GO" id="GO:0020037">
    <property type="term" value="F:heme binding"/>
    <property type="evidence" value="ECO:0007669"/>
    <property type="project" value="InterPro"/>
</dbReference>
<evidence type="ECO:0000256" key="1">
    <source>
        <dbReference type="ARBA" id="ARBA00001971"/>
    </source>
</evidence>
<evidence type="ECO:0000313" key="11">
    <source>
        <dbReference type="Proteomes" id="UP001218218"/>
    </source>
</evidence>
<comment type="cofactor">
    <cofactor evidence="1 9">
        <name>heme</name>
        <dbReference type="ChEBI" id="CHEBI:30413"/>
    </cofactor>
</comment>
<dbReference type="AlphaFoldDB" id="A0AAD7AMT1"/>
<comment type="similarity">
    <text evidence="3">Belongs to the cytochrome P450 family.</text>
</comment>
<dbReference type="InterPro" id="IPR001128">
    <property type="entry name" value="Cyt_P450"/>
</dbReference>
<dbReference type="SUPFAM" id="SSF48264">
    <property type="entry name" value="Cytochrome P450"/>
    <property type="match status" value="1"/>
</dbReference>
<evidence type="ECO:0000256" key="2">
    <source>
        <dbReference type="ARBA" id="ARBA00005179"/>
    </source>
</evidence>